<organism evidence="2 3">
    <name type="scientific">Pseudonocardia aurantiaca</name>
    <dbReference type="NCBI Taxonomy" id="75290"/>
    <lineage>
        <taxon>Bacteria</taxon>
        <taxon>Bacillati</taxon>
        <taxon>Actinomycetota</taxon>
        <taxon>Actinomycetes</taxon>
        <taxon>Pseudonocardiales</taxon>
        <taxon>Pseudonocardiaceae</taxon>
        <taxon>Pseudonocardia</taxon>
    </lineage>
</organism>
<evidence type="ECO:0000256" key="1">
    <source>
        <dbReference type="SAM" id="Phobius"/>
    </source>
</evidence>
<gene>
    <name evidence="2" type="ORF">ACFSCY_20655</name>
</gene>
<reference evidence="3" key="1">
    <citation type="journal article" date="2019" name="Int. J. Syst. Evol. Microbiol.">
        <title>The Global Catalogue of Microorganisms (GCM) 10K type strain sequencing project: providing services to taxonomists for standard genome sequencing and annotation.</title>
        <authorList>
            <consortium name="The Broad Institute Genomics Platform"/>
            <consortium name="The Broad Institute Genome Sequencing Center for Infectious Disease"/>
            <person name="Wu L."/>
            <person name="Ma J."/>
        </authorList>
    </citation>
    <scope>NUCLEOTIDE SEQUENCE [LARGE SCALE GENOMIC DNA]</scope>
    <source>
        <strain evidence="3">JCM 12165</strain>
    </source>
</reference>
<feature type="transmembrane region" description="Helical" evidence="1">
    <location>
        <begin position="127"/>
        <end position="152"/>
    </location>
</feature>
<dbReference type="RefSeq" id="WP_343974259.1">
    <property type="nucleotide sequence ID" value="NZ_BAAAJG010000007.1"/>
</dbReference>
<sequence length="158" mass="16431">MQEGPFAQRHDLLLWTVALAVVAVDAMSKAWALGALSSETWRLPGFSLHLSLDTDSAPWLGAGAIAVMGVFDLFVLAVLAILAGQIRTAPWAVAAGLAAGAAASDFIDRLARPPGLLRGVVVHWIETAWMASFNLADGAFILAAVLAAALICGRTRGA</sequence>
<dbReference type="Proteomes" id="UP001597145">
    <property type="component" value="Unassembled WGS sequence"/>
</dbReference>
<dbReference type="EMBL" id="JBHUCP010000016">
    <property type="protein sequence ID" value="MFD1531848.1"/>
    <property type="molecule type" value="Genomic_DNA"/>
</dbReference>
<dbReference type="EC" id="3.4.23.36" evidence="2"/>
<comment type="caution">
    <text evidence="2">The sequence shown here is derived from an EMBL/GenBank/DDBJ whole genome shotgun (WGS) entry which is preliminary data.</text>
</comment>
<dbReference type="GO" id="GO:0004190">
    <property type="term" value="F:aspartic-type endopeptidase activity"/>
    <property type="evidence" value="ECO:0007669"/>
    <property type="project" value="UniProtKB-EC"/>
</dbReference>
<dbReference type="Pfam" id="PF01252">
    <property type="entry name" value="Peptidase_A8"/>
    <property type="match status" value="1"/>
</dbReference>
<keyword evidence="1" id="KW-0472">Membrane</keyword>
<evidence type="ECO:0000313" key="2">
    <source>
        <dbReference type="EMBL" id="MFD1531848.1"/>
    </source>
</evidence>
<name>A0ABW4FNA8_9PSEU</name>
<keyword evidence="3" id="KW-1185">Reference proteome</keyword>
<keyword evidence="1" id="KW-1133">Transmembrane helix</keyword>
<dbReference type="InterPro" id="IPR001872">
    <property type="entry name" value="Peptidase_A8"/>
</dbReference>
<keyword evidence="2" id="KW-0378">Hydrolase</keyword>
<accession>A0ABW4FNA8</accession>
<evidence type="ECO:0000313" key="3">
    <source>
        <dbReference type="Proteomes" id="UP001597145"/>
    </source>
</evidence>
<proteinExistence type="predicted"/>
<feature type="transmembrane region" description="Helical" evidence="1">
    <location>
        <begin position="89"/>
        <end position="107"/>
    </location>
</feature>
<feature type="transmembrane region" description="Helical" evidence="1">
    <location>
        <begin position="56"/>
        <end position="82"/>
    </location>
</feature>
<protein>
    <submittedName>
        <fullName evidence="2">Signal peptidase II</fullName>
        <ecNumber evidence="2">3.4.23.36</ecNumber>
    </submittedName>
</protein>
<keyword evidence="1" id="KW-0812">Transmembrane</keyword>